<keyword evidence="2" id="KW-1185">Reference proteome</keyword>
<reference evidence="1 2" key="1">
    <citation type="submission" date="2019-03" db="EMBL/GenBank/DDBJ databases">
        <title>Genomic Encyclopedia of Type Strains, Phase IV (KMG-IV): sequencing the most valuable type-strain genomes for metagenomic binning, comparative biology and taxonomic classification.</title>
        <authorList>
            <person name="Goeker M."/>
        </authorList>
    </citation>
    <scope>NUCLEOTIDE SEQUENCE [LARGE SCALE GENOMIC DNA]</scope>
    <source>
        <strain evidence="1 2">DSM 25287</strain>
    </source>
</reference>
<name>A0A4V6NPJ3_9GAMM</name>
<evidence type="ECO:0000313" key="2">
    <source>
        <dbReference type="Proteomes" id="UP000295765"/>
    </source>
</evidence>
<comment type="caution">
    <text evidence="1">The sequence shown here is derived from an EMBL/GenBank/DDBJ whole genome shotgun (WGS) entry which is preliminary data.</text>
</comment>
<gene>
    <name evidence="1" type="ORF">EV699_11121</name>
</gene>
<dbReference type="OrthoDB" id="5784756at2"/>
<sequence length="227" mass="23509">MFPRPHPAVGLSCFLVFAVAVASAAAPLVLAGAAVLVAAGTGARSLPAGGWRLLRRLRWLLLALAVTHLWATPGPPCLASAPGWSPSCEALVLALRRALALIELAVAGGYVLTGYSREELIGALHLLAAPLDRCGRLRERMTARLALTLAVVPRLAAVLQARPRTGGQPLRRAAATAAWAWRVTVAEAARAADTSIDVARLPVPPRTAWLLPLLLAAVFAAAACGAG</sequence>
<accession>A0A4V6NPJ3</accession>
<dbReference type="AlphaFoldDB" id="A0A4V6NPJ3"/>
<evidence type="ECO:0000313" key="1">
    <source>
        <dbReference type="EMBL" id="TCO80820.1"/>
    </source>
</evidence>
<evidence type="ECO:0008006" key="3">
    <source>
        <dbReference type="Google" id="ProtNLM"/>
    </source>
</evidence>
<protein>
    <recommendedName>
        <fullName evidence="3">Energy-coupling factor transport system permease protein</fullName>
    </recommendedName>
</protein>
<dbReference type="EMBL" id="SLWY01000011">
    <property type="protein sequence ID" value="TCO80820.1"/>
    <property type="molecule type" value="Genomic_DNA"/>
</dbReference>
<dbReference type="Proteomes" id="UP000295765">
    <property type="component" value="Unassembled WGS sequence"/>
</dbReference>
<proteinExistence type="predicted"/>
<organism evidence="1 2">
    <name type="scientific">Plasticicumulans lactativorans</name>
    <dbReference type="NCBI Taxonomy" id="1133106"/>
    <lineage>
        <taxon>Bacteria</taxon>
        <taxon>Pseudomonadati</taxon>
        <taxon>Pseudomonadota</taxon>
        <taxon>Gammaproteobacteria</taxon>
        <taxon>Candidatus Competibacteraceae</taxon>
        <taxon>Plasticicumulans</taxon>
    </lineage>
</organism>